<dbReference type="GO" id="GO:0004523">
    <property type="term" value="F:RNA-DNA hybrid ribonuclease activity"/>
    <property type="evidence" value="ECO:0007669"/>
    <property type="project" value="InterPro"/>
</dbReference>
<dbReference type="PANTHER" id="PTHR33710:SF62">
    <property type="entry name" value="DUF4283 DOMAIN PROTEIN"/>
    <property type="match status" value="1"/>
</dbReference>
<dbReference type="Proteomes" id="UP000828251">
    <property type="component" value="Unassembled WGS sequence"/>
</dbReference>
<dbReference type="InterPro" id="IPR002156">
    <property type="entry name" value="RNaseH_domain"/>
</dbReference>
<comment type="caution">
    <text evidence="2">The sequence shown here is derived from an EMBL/GenBank/DDBJ whole genome shotgun (WGS) entry which is preliminary data.</text>
</comment>
<evidence type="ECO:0000259" key="1">
    <source>
        <dbReference type="Pfam" id="PF13456"/>
    </source>
</evidence>
<reference evidence="2 3" key="1">
    <citation type="journal article" date="2021" name="Plant Biotechnol. J.">
        <title>Multi-omics assisted identification of the key and species-specific regulatory components of drought-tolerant mechanisms in Gossypium stocksii.</title>
        <authorList>
            <person name="Yu D."/>
            <person name="Ke L."/>
            <person name="Zhang D."/>
            <person name="Wu Y."/>
            <person name="Sun Y."/>
            <person name="Mei J."/>
            <person name="Sun J."/>
            <person name="Sun Y."/>
        </authorList>
    </citation>
    <scope>NUCLEOTIDE SEQUENCE [LARGE SCALE GENOMIC DNA]</scope>
    <source>
        <strain evidence="3">cv. E1</strain>
        <tissue evidence="2">Leaf</tissue>
    </source>
</reference>
<dbReference type="EMBL" id="JAIQCV010000013">
    <property type="protein sequence ID" value="KAH1032788.1"/>
    <property type="molecule type" value="Genomic_DNA"/>
</dbReference>
<dbReference type="OrthoDB" id="1748820at2759"/>
<gene>
    <name evidence="2" type="ORF">J1N35_044962</name>
</gene>
<dbReference type="GO" id="GO:0003676">
    <property type="term" value="F:nucleic acid binding"/>
    <property type="evidence" value="ECO:0007669"/>
    <property type="project" value="InterPro"/>
</dbReference>
<dbReference type="Pfam" id="PF13456">
    <property type="entry name" value="RVT_3"/>
    <property type="match status" value="1"/>
</dbReference>
<protein>
    <recommendedName>
        <fullName evidence="1">RNase H type-1 domain-containing protein</fullName>
    </recommendedName>
</protein>
<dbReference type="AlphaFoldDB" id="A0A9D3UA52"/>
<sequence>MNAFREVLKDCNLNDLGFSGQWYTWERGRLAGNNIMERLDRGVANQEWWDLFTRYSKKKIKGLENVSGRWVTKANEISKIATTYFKDLFSSKRVIVNRFHQVLHHCIDDSQGAFVPERELDTFLERDLVGESGMARASISGMMHGYQELEMEEFNVSRSILDPKRAEARACLQAVTMAEEMGFQDICVEGDVLTLIRKLTLAIEDRSCIRSFIQEIKGKSHKFRSV</sequence>
<dbReference type="PANTHER" id="PTHR33710">
    <property type="entry name" value="BNAC02G09200D PROTEIN"/>
    <property type="match status" value="1"/>
</dbReference>
<organism evidence="2 3">
    <name type="scientific">Gossypium stocksii</name>
    <dbReference type="NCBI Taxonomy" id="47602"/>
    <lineage>
        <taxon>Eukaryota</taxon>
        <taxon>Viridiplantae</taxon>
        <taxon>Streptophyta</taxon>
        <taxon>Embryophyta</taxon>
        <taxon>Tracheophyta</taxon>
        <taxon>Spermatophyta</taxon>
        <taxon>Magnoliopsida</taxon>
        <taxon>eudicotyledons</taxon>
        <taxon>Gunneridae</taxon>
        <taxon>Pentapetalae</taxon>
        <taxon>rosids</taxon>
        <taxon>malvids</taxon>
        <taxon>Malvales</taxon>
        <taxon>Malvaceae</taxon>
        <taxon>Malvoideae</taxon>
        <taxon>Gossypium</taxon>
    </lineage>
</organism>
<name>A0A9D3UA52_9ROSI</name>
<feature type="domain" description="RNase H type-1" evidence="1">
    <location>
        <begin position="161"/>
        <end position="226"/>
    </location>
</feature>
<accession>A0A9D3UA52</accession>
<evidence type="ECO:0000313" key="2">
    <source>
        <dbReference type="EMBL" id="KAH1032788.1"/>
    </source>
</evidence>
<keyword evidence="3" id="KW-1185">Reference proteome</keyword>
<evidence type="ECO:0000313" key="3">
    <source>
        <dbReference type="Proteomes" id="UP000828251"/>
    </source>
</evidence>
<proteinExistence type="predicted"/>